<gene>
    <name evidence="3" type="primary">spoplb_31</name>
    <name evidence="3" type="ORF">AVEN_155777_1</name>
</gene>
<dbReference type="EMBL" id="BGPR01028601">
    <property type="protein sequence ID" value="GBN99844.1"/>
    <property type="molecule type" value="Genomic_DNA"/>
</dbReference>
<dbReference type="PROSITE" id="PS50144">
    <property type="entry name" value="MATH"/>
    <property type="match status" value="1"/>
</dbReference>
<dbReference type="PANTHER" id="PTHR24413">
    <property type="entry name" value="SPECKLE-TYPE POZ PROTEIN"/>
    <property type="match status" value="1"/>
</dbReference>
<evidence type="ECO:0000313" key="3">
    <source>
        <dbReference type="EMBL" id="GBN99844.1"/>
    </source>
</evidence>
<evidence type="ECO:0000313" key="4">
    <source>
        <dbReference type="Proteomes" id="UP000499080"/>
    </source>
</evidence>
<dbReference type="InterPro" id="IPR008974">
    <property type="entry name" value="TRAF-like"/>
</dbReference>
<dbReference type="InterPro" id="IPR011333">
    <property type="entry name" value="SKP1/BTB/POZ_sf"/>
</dbReference>
<dbReference type="SUPFAM" id="SSF49599">
    <property type="entry name" value="TRAF domain-like"/>
    <property type="match status" value="1"/>
</dbReference>
<organism evidence="3 4">
    <name type="scientific">Araneus ventricosus</name>
    <name type="common">Orbweaver spider</name>
    <name type="synonym">Epeira ventricosa</name>
    <dbReference type="NCBI Taxonomy" id="182803"/>
    <lineage>
        <taxon>Eukaryota</taxon>
        <taxon>Metazoa</taxon>
        <taxon>Ecdysozoa</taxon>
        <taxon>Arthropoda</taxon>
        <taxon>Chelicerata</taxon>
        <taxon>Arachnida</taxon>
        <taxon>Araneae</taxon>
        <taxon>Araneomorphae</taxon>
        <taxon>Entelegynae</taxon>
        <taxon>Araneoidea</taxon>
        <taxon>Araneidae</taxon>
        <taxon>Araneus</taxon>
    </lineage>
</organism>
<keyword evidence="4" id="KW-1185">Reference proteome</keyword>
<dbReference type="Gene3D" id="1.25.40.420">
    <property type="match status" value="1"/>
</dbReference>
<dbReference type="SUPFAM" id="SSF54695">
    <property type="entry name" value="POZ domain"/>
    <property type="match status" value="1"/>
</dbReference>
<protein>
    <submittedName>
        <fullName evidence="3">Speckle-type POZ protein-like B</fullName>
    </submittedName>
</protein>
<dbReference type="GO" id="GO:0030163">
    <property type="term" value="P:protein catabolic process"/>
    <property type="evidence" value="ECO:0007669"/>
    <property type="project" value="UniProtKB-ARBA"/>
</dbReference>
<feature type="domain" description="MATH" evidence="2">
    <location>
        <begin position="6"/>
        <end position="131"/>
    </location>
</feature>
<dbReference type="Proteomes" id="UP000499080">
    <property type="component" value="Unassembled WGS sequence"/>
</dbReference>
<dbReference type="Pfam" id="PF22486">
    <property type="entry name" value="MATH_2"/>
    <property type="match status" value="1"/>
</dbReference>
<dbReference type="CDD" id="cd00121">
    <property type="entry name" value="MATH"/>
    <property type="match status" value="1"/>
</dbReference>
<dbReference type="OrthoDB" id="6359816at2759"/>
<dbReference type="Gene3D" id="2.60.210.10">
    <property type="entry name" value="Apoptosis, Tumor Necrosis Factor Receptor Associated Protein 2, Chain A"/>
    <property type="match status" value="1"/>
</dbReference>
<proteinExistence type="predicted"/>
<accession>A0A4Y2TGS9</accession>
<evidence type="ECO:0000259" key="1">
    <source>
        <dbReference type="PROSITE" id="PS50097"/>
    </source>
</evidence>
<dbReference type="AlphaFoldDB" id="A0A4Y2TGS9"/>
<sequence>MSKDGCSSITWAINNYSYYWQKNDEAIASPMFCIYMPEETKWKLLLFPRGTSNPECISFFLYRDKDCNGAANIKVEYSLDILTIDGSPMVNAPKTDEFQKDMRKGYSRYAEIITKASRYIQQDILTIRCKMIQVDDKAVEMRKIFARTIIGIEKRFFHWPIENFSNLAPDQTQSFVIKSESKEVVMQINLALTSGNEESICFGIYSFDRCMKFSAVKTFIIDSQKQEVDSGEFEYWPNCGKCTMFLLKLTKKNLIENKRLYLPKDVLTLSFELIISTGFAFEGIEKAAFEYTSHSFPNDATEIWRQCIAHKKISDCPCALITDLTSLHKDQSTCDMKLQTKTNIFPVHTLILSARSPVFKAMFSNDMKEKVNGCVDASDLQDEIVRRFLLYLYSDQLEELEWDDALQLYKAADKYAVISLKDKCSAFLKSNLNLENVCEALMLSDMHQDRDLKKLALNLMLKNANVIFKSEEFKLLAKANSKLALETTLRNWNDE</sequence>
<dbReference type="Gene3D" id="3.30.710.10">
    <property type="entry name" value="Potassium Channel Kv1.1, Chain A"/>
    <property type="match status" value="1"/>
</dbReference>
<comment type="caution">
    <text evidence="3">The sequence shown here is derived from an EMBL/GenBank/DDBJ whole genome shotgun (WGS) entry which is preliminary data.</text>
</comment>
<feature type="domain" description="BTB" evidence="1">
    <location>
        <begin position="334"/>
        <end position="401"/>
    </location>
</feature>
<name>A0A4Y2TGS9_ARAVE</name>
<dbReference type="InterPro" id="IPR002083">
    <property type="entry name" value="MATH/TRAF_dom"/>
</dbReference>
<reference evidence="3 4" key="1">
    <citation type="journal article" date="2019" name="Sci. Rep.">
        <title>Orb-weaving spider Araneus ventricosus genome elucidates the spidroin gene catalogue.</title>
        <authorList>
            <person name="Kono N."/>
            <person name="Nakamura H."/>
            <person name="Ohtoshi R."/>
            <person name="Moran D.A.P."/>
            <person name="Shinohara A."/>
            <person name="Yoshida Y."/>
            <person name="Fujiwara M."/>
            <person name="Mori M."/>
            <person name="Tomita M."/>
            <person name="Arakawa K."/>
        </authorList>
    </citation>
    <scope>NUCLEOTIDE SEQUENCE [LARGE SCALE GENOMIC DNA]</scope>
</reference>
<dbReference type="PROSITE" id="PS50097">
    <property type="entry name" value="BTB"/>
    <property type="match status" value="1"/>
</dbReference>
<evidence type="ECO:0000259" key="2">
    <source>
        <dbReference type="PROSITE" id="PS50144"/>
    </source>
</evidence>
<dbReference type="SMART" id="SM00225">
    <property type="entry name" value="BTB"/>
    <property type="match status" value="1"/>
</dbReference>
<dbReference type="InterPro" id="IPR000210">
    <property type="entry name" value="BTB/POZ_dom"/>
</dbReference>
<dbReference type="Pfam" id="PF00651">
    <property type="entry name" value="BTB"/>
    <property type="match status" value="1"/>
</dbReference>